<organism evidence="1 2">
    <name type="scientific">Entomophthora muscae</name>
    <dbReference type="NCBI Taxonomy" id="34485"/>
    <lineage>
        <taxon>Eukaryota</taxon>
        <taxon>Fungi</taxon>
        <taxon>Fungi incertae sedis</taxon>
        <taxon>Zoopagomycota</taxon>
        <taxon>Entomophthoromycotina</taxon>
        <taxon>Entomophthoromycetes</taxon>
        <taxon>Entomophthorales</taxon>
        <taxon>Entomophthoraceae</taxon>
        <taxon>Entomophthora</taxon>
    </lineage>
</organism>
<evidence type="ECO:0000313" key="1">
    <source>
        <dbReference type="EMBL" id="KAJ9050291.1"/>
    </source>
</evidence>
<reference evidence="1" key="1">
    <citation type="submission" date="2022-04" db="EMBL/GenBank/DDBJ databases">
        <title>Genome of the entomopathogenic fungus Entomophthora muscae.</title>
        <authorList>
            <person name="Elya C."/>
            <person name="Lovett B.R."/>
            <person name="Lee E."/>
            <person name="Macias A.M."/>
            <person name="Hajek A.E."/>
            <person name="De Bivort B.L."/>
            <person name="Kasson M.T."/>
            <person name="De Fine Licht H.H."/>
            <person name="Stajich J.E."/>
        </authorList>
    </citation>
    <scope>NUCLEOTIDE SEQUENCE</scope>
    <source>
        <strain evidence="1">Berkeley</strain>
    </source>
</reference>
<accession>A0ACC2RJT8</accession>
<gene>
    <name evidence="1" type="primary">ACAD8_1</name>
    <name evidence="1" type="ORF">DSO57_1015886</name>
</gene>
<proteinExistence type="predicted"/>
<keyword evidence="2" id="KW-1185">Reference proteome</keyword>
<dbReference type="EMBL" id="QTSX02007163">
    <property type="protein sequence ID" value="KAJ9050291.1"/>
    <property type="molecule type" value="Genomic_DNA"/>
</dbReference>
<name>A0ACC2RJT8_9FUNG</name>
<sequence length="412" mass="45085">MQALRSLIPKRIANRPLMGLASRQVSSMTSPISEYIGLDDEEIELYNAARNFADKEFAPIMQEYDAKCELPVEAIRKAASLGFGGVYMKEDVGGTGLNRLQTTLVYEGLSTGDTSTAAYMSVHNMAVYIIDTFGSQELREKYVPPLCTMEKFASYCLTEPGAGSDAGNLATTAKRDGDNYILNGSKAFISGGGFSDTYVVMARTGGPGPSGISSFVVEKGFPGLSFGKKEKKLGWSSQPTRAVIFEDCVVPAKNLIGKEGDGFKYAMQGLDGGRLNIGAGSLGAAQAAMEQAIEHVKVRKQFNRSIASYQHTQFELAEMAILLQTSRVMLRQAARMLDKKDPLATSFVAMAKVHVTDSCFDVINRALQMHGGYGYLYDYKIQQYLRDARVHQILEGTNEVMRLIVSRQILKD</sequence>
<evidence type="ECO:0000313" key="2">
    <source>
        <dbReference type="Proteomes" id="UP001165960"/>
    </source>
</evidence>
<dbReference type="Proteomes" id="UP001165960">
    <property type="component" value="Unassembled WGS sequence"/>
</dbReference>
<protein>
    <submittedName>
        <fullName evidence="1">Isobutyryl-CoA dehydrogenase, mitochondrial</fullName>
    </submittedName>
</protein>
<comment type="caution">
    <text evidence="1">The sequence shown here is derived from an EMBL/GenBank/DDBJ whole genome shotgun (WGS) entry which is preliminary data.</text>
</comment>